<dbReference type="FunFam" id="3.20.20.60:FF:000001">
    <property type="entry name" value="Pyruvate kinase"/>
    <property type="match status" value="1"/>
</dbReference>
<evidence type="ECO:0000256" key="17">
    <source>
        <dbReference type="ARBA" id="ARBA00023065"/>
    </source>
</evidence>
<keyword evidence="16 23" id="KW-1133">Transmembrane helix</keyword>
<comment type="cofactor">
    <cofactor evidence="2">
        <name>K(+)</name>
        <dbReference type="ChEBI" id="CHEBI:29103"/>
    </cofactor>
</comment>
<dbReference type="GO" id="GO:0000287">
    <property type="term" value="F:magnesium ion binding"/>
    <property type="evidence" value="ECO:0007669"/>
    <property type="project" value="InterPro"/>
</dbReference>
<keyword evidence="9 22" id="KW-0808">Transferase</keyword>
<evidence type="ECO:0000259" key="24">
    <source>
        <dbReference type="Pfam" id="PF00224"/>
    </source>
</evidence>
<evidence type="ECO:0000256" key="21">
    <source>
        <dbReference type="ARBA" id="ARBA00023317"/>
    </source>
</evidence>
<dbReference type="SUPFAM" id="SSF52935">
    <property type="entry name" value="PK C-terminal domain-like"/>
    <property type="match status" value="1"/>
</dbReference>
<dbReference type="Gene3D" id="3.40.1380.20">
    <property type="entry name" value="Pyruvate kinase, C-terminal domain"/>
    <property type="match status" value="1"/>
</dbReference>
<reference evidence="26 27" key="2">
    <citation type="submission" date="2018-11" db="EMBL/GenBank/DDBJ databases">
        <authorList>
            <consortium name="Pathogen Informatics"/>
        </authorList>
    </citation>
    <scope>NUCLEOTIDE SEQUENCE [LARGE SCALE GENOMIC DNA]</scope>
</reference>
<keyword evidence="19 22" id="KW-0324">Glycolysis</keyword>
<keyword evidence="15 22" id="KW-0460">Magnesium</keyword>
<keyword evidence="14" id="KW-0067">ATP-binding</keyword>
<dbReference type="GO" id="GO:0005524">
    <property type="term" value="F:ATP binding"/>
    <property type="evidence" value="ECO:0007669"/>
    <property type="project" value="UniProtKB-KW"/>
</dbReference>
<dbReference type="Gene3D" id="3.20.20.60">
    <property type="entry name" value="Phosphoenolpyruvate-binding domains"/>
    <property type="match status" value="1"/>
</dbReference>
<evidence type="ECO:0000256" key="19">
    <source>
        <dbReference type="ARBA" id="ARBA00023152"/>
    </source>
</evidence>
<dbReference type="InterPro" id="IPR015793">
    <property type="entry name" value="Pyrv_Knase_brl"/>
</dbReference>
<comment type="cofactor">
    <cofactor evidence="1">
        <name>Mg(2+)</name>
        <dbReference type="ChEBI" id="CHEBI:18420"/>
    </cofactor>
</comment>
<dbReference type="GO" id="GO:0004743">
    <property type="term" value="F:pyruvate kinase activity"/>
    <property type="evidence" value="ECO:0007669"/>
    <property type="project" value="UniProtKB-EC"/>
</dbReference>
<dbReference type="PROSITE" id="PS00110">
    <property type="entry name" value="PYRUVATE_KINASE"/>
    <property type="match status" value="1"/>
</dbReference>
<evidence type="ECO:0000256" key="6">
    <source>
        <dbReference type="ARBA" id="ARBA00012142"/>
    </source>
</evidence>
<comment type="subcellular location">
    <subcellularLocation>
        <location evidence="3">Cell membrane</location>
        <topology evidence="3">Multi-pass membrane protein</topology>
    </subcellularLocation>
</comment>
<keyword evidence="10 23" id="KW-0812">Transmembrane</keyword>
<dbReference type="InterPro" id="IPR011037">
    <property type="entry name" value="Pyrv_Knase-like_insert_dom_sf"/>
</dbReference>
<dbReference type="NCBIfam" id="NF004491">
    <property type="entry name" value="PRK05826.1"/>
    <property type="match status" value="1"/>
</dbReference>
<dbReference type="Pfam" id="PF00224">
    <property type="entry name" value="PK"/>
    <property type="match status" value="1"/>
</dbReference>
<dbReference type="InterPro" id="IPR015813">
    <property type="entry name" value="Pyrv/PenolPyrv_kinase-like_dom"/>
</dbReference>
<dbReference type="GO" id="GO:0034220">
    <property type="term" value="P:monoatomic ion transmembrane transport"/>
    <property type="evidence" value="ECO:0007669"/>
    <property type="project" value="UniProtKB-KW"/>
</dbReference>
<dbReference type="CDD" id="cd00288">
    <property type="entry name" value="Pyruvate_Kinase"/>
    <property type="match status" value="1"/>
</dbReference>
<dbReference type="InterPro" id="IPR015806">
    <property type="entry name" value="Pyrv_Knase_insert_dom_sf"/>
</dbReference>
<keyword evidence="13 22" id="KW-0418">Kinase</keyword>
<reference evidence="28" key="1">
    <citation type="submission" date="2017-02" db="UniProtKB">
        <authorList>
            <consortium name="WormBaseParasite"/>
        </authorList>
    </citation>
    <scope>IDENTIFICATION</scope>
</reference>
<protein>
    <recommendedName>
        <fullName evidence="6 22">Pyruvate kinase</fullName>
        <ecNumber evidence="6 22">2.7.1.40</ecNumber>
    </recommendedName>
</protein>
<keyword evidence="8" id="KW-1003">Cell membrane</keyword>
<dbReference type="GO" id="GO:0016301">
    <property type="term" value="F:kinase activity"/>
    <property type="evidence" value="ECO:0007669"/>
    <property type="project" value="UniProtKB-KW"/>
</dbReference>
<dbReference type="InterPro" id="IPR040442">
    <property type="entry name" value="Pyrv_kinase-like_dom_sf"/>
</dbReference>
<dbReference type="SUPFAM" id="SSF50800">
    <property type="entry name" value="PK beta-barrel domain-like"/>
    <property type="match status" value="1"/>
</dbReference>
<feature type="transmembrane region" description="Helical" evidence="23">
    <location>
        <begin position="128"/>
        <end position="156"/>
    </location>
</feature>
<keyword evidence="7" id="KW-0813">Transport</keyword>
<keyword evidence="20" id="KW-0407">Ion channel</keyword>
<dbReference type="Gene3D" id="2.40.33.10">
    <property type="entry name" value="PK beta-barrel domain-like"/>
    <property type="match status" value="1"/>
</dbReference>
<dbReference type="FunFam" id="3.40.1380.20:FF:000001">
    <property type="entry name" value="Pyruvate kinase"/>
    <property type="match status" value="1"/>
</dbReference>
<evidence type="ECO:0000256" key="7">
    <source>
        <dbReference type="ARBA" id="ARBA00022448"/>
    </source>
</evidence>
<dbReference type="InterPro" id="IPR015795">
    <property type="entry name" value="Pyrv_Knase_C"/>
</dbReference>
<dbReference type="GO" id="GO:0005886">
    <property type="term" value="C:plasma membrane"/>
    <property type="evidence" value="ECO:0007669"/>
    <property type="project" value="UniProtKB-SubCell"/>
</dbReference>
<evidence type="ECO:0000256" key="5">
    <source>
        <dbReference type="ARBA" id="ARBA00008663"/>
    </source>
</evidence>
<dbReference type="AlphaFoldDB" id="A0A0R3SD44"/>
<evidence type="ECO:0000256" key="13">
    <source>
        <dbReference type="ARBA" id="ARBA00022777"/>
    </source>
</evidence>
<evidence type="ECO:0000256" key="2">
    <source>
        <dbReference type="ARBA" id="ARBA00001958"/>
    </source>
</evidence>
<evidence type="ECO:0000256" key="16">
    <source>
        <dbReference type="ARBA" id="ARBA00022989"/>
    </source>
</evidence>
<dbReference type="PRINTS" id="PR01050">
    <property type="entry name" value="PYRUVTKNASE"/>
</dbReference>
<keyword evidence="12" id="KW-0547">Nucleotide-binding</keyword>
<dbReference type="FunFam" id="2.40.33.10:FF:000023">
    <property type="entry name" value="Pyruvate kinase PKM"/>
    <property type="match status" value="1"/>
</dbReference>
<comment type="pathway">
    <text evidence="4 22">Carbohydrate degradation; glycolysis; pyruvate from D-glyceraldehyde 3-phosphate: step 5/5.</text>
</comment>
<comment type="similarity">
    <text evidence="5 22">Belongs to the pyruvate kinase family.</text>
</comment>
<evidence type="ECO:0000256" key="4">
    <source>
        <dbReference type="ARBA" id="ARBA00004997"/>
    </source>
</evidence>
<feature type="domain" description="Pyruvate kinase barrel" evidence="24">
    <location>
        <begin position="252"/>
        <end position="581"/>
    </location>
</feature>
<organism evidence="28">
    <name type="scientific">Hymenolepis diminuta</name>
    <name type="common">Rat tapeworm</name>
    <dbReference type="NCBI Taxonomy" id="6216"/>
    <lineage>
        <taxon>Eukaryota</taxon>
        <taxon>Metazoa</taxon>
        <taxon>Spiralia</taxon>
        <taxon>Lophotrochozoa</taxon>
        <taxon>Platyhelminthes</taxon>
        <taxon>Cestoda</taxon>
        <taxon>Eucestoda</taxon>
        <taxon>Cyclophyllidea</taxon>
        <taxon>Hymenolepididae</taxon>
        <taxon>Hymenolepis</taxon>
    </lineage>
</organism>
<evidence type="ECO:0000256" key="22">
    <source>
        <dbReference type="RuleBase" id="RU000504"/>
    </source>
</evidence>
<dbReference type="EC" id="2.7.1.40" evidence="6 22"/>
<dbReference type="InterPro" id="IPR001697">
    <property type="entry name" value="Pyr_Knase"/>
</dbReference>
<dbReference type="Pfam" id="PF00876">
    <property type="entry name" value="Innexin"/>
    <property type="match status" value="1"/>
</dbReference>
<gene>
    <name evidence="26" type="ORF">HDID_LOCUS2573</name>
</gene>
<feature type="transmembrane region" description="Helical" evidence="23">
    <location>
        <begin position="37"/>
        <end position="58"/>
    </location>
</feature>
<evidence type="ECO:0000256" key="18">
    <source>
        <dbReference type="ARBA" id="ARBA00023136"/>
    </source>
</evidence>
<dbReference type="NCBIfam" id="NF004978">
    <property type="entry name" value="PRK06354.1"/>
    <property type="match status" value="1"/>
</dbReference>
<dbReference type="InterPro" id="IPR018209">
    <property type="entry name" value="Pyrv_Knase_AS"/>
</dbReference>
<evidence type="ECO:0000256" key="8">
    <source>
        <dbReference type="ARBA" id="ARBA00022475"/>
    </source>
</evidence>
<evidence type="ECO:0000256" key="14">
    <source>
        <dbReference type="ARBA" id="ARBA00022840"/>
    </source>
</evidence>
<keyword evidence="18 23" id="KW-0472">Membrane</keyword>
<dbReference type="SUPFAM" id="SSF51621">
    <property type="entry name" value="Phosphoenolpyruvate/pyruvate domain"/>
    <property type="match status" value="1"/>
</dbReference>
<evidence type="ECO:0000256" key="1">
    <source>
        <dbReference type="ARBA" id="ARBA00001946"/>
    </source>
</evidence>
<evidence type="ECO:0000256" key="15">
    <source>
        <dbReference type="ARBA" id="ARBA00022842"/>
    </source>
</evidence>
<keyword evidence="21" id="KW-0670">Pyruvate</keyword>
<dbReference type="GO" id="GO:0030955">
    <property type="term" value="F:potassium ion binding"/>
    <property type="evidence" value="ECO:0007669"/>
    <property type="project" value="InterPro"/>
</dbReference>
<evidence type="ECO:0000256" key="3">
    <source>
        <dbReference type="ARBA" id="ARBA00004651"/>
    </source>
</evidence>
<name>A0A0R3SD44_HYMDI</name>
<dbReference type="NCBIfam" id="TIGR01064">
    <property type="entry name" value="pyruv_kin"/>
    <property type="match status" value="1"/>
</dbReference>
<keyword evidence="11" id="KW-0479">Metal-binding</keyword>
<evidence type="ECO:0000313" key="26">
    <source>
        <dbReference type="EMBL" id="VDL20079.1"/>
    </source>
</evidence>
<proteinExistence type="inferred from homology"/>
<evidence type="ECO:0000313" key="28">
    <source>
        <dbReference type="WBParaSite" id="HDID_0000257201-mRNA-1"/>
    </source>
</evidence>
<feature type="domain" description="Pyruvate kinase C-terminal" evidence="25">
    <location>
        <begin position="618"/>
        <end position="734"/>
    </location>
</feature>
<evidence type="ECO:0000256" key="20">
    <source>
        <dbReference type="ARBA" id="ARBA00023303"/>
    </source>
</evidence>
<dbReference type="Pfam" id="PF02887">
    <property type="entry name" value="PK_C"/>
    <property type="match status" value="1"/>
</dbReference>
<evidence type="ECO:0000256" key="12">
    <source>
        <dbReference type="ARBA" id="ARBA00022741"/>
    </source>
</evidence>
<evidence type="ECO:0000256" key="23">
    <source>
        <dbReference type="SAM" id="Phobius"/>
    </source>
</evidence>
<evidence type="ECO:0000313" key="27">
    <source>
        <dbReference type="Proteomes" id="UP000274504"/>
    </source>
</evidence>
<evidence type="ECO:0000256" key="11">
    <source>
        <dbReference type="ARBA" id="ARBA00022723"/>
    </source>
</evidence>
<keyword evidence="17" id="KW-0406">Ion transport</keyword>
<dbReference type="InterPro" id="IPR000990">
    <property type="entry name" value="Innexin"/>
</dbReference>
<dbReference type="WBParaSite" id="HDID_0000257201-mRNA-1">
    <property type="protein sequence ID" value="HDID_0000257201-mRNA-1"/>
    <property type="gene ID" value="HDID_0000257201"/>
</dbReference>
<evidence type="ECO:0000256" key="9">
    <source>
        <dbReference type="ARBA" id="ARBA00022679"/>
    </source>
</evidence>
<dbReference type="PANTHER" id="PTHR11817">
    <property type="entry name" value="PYRUVATE KINASE"/>
    <property type="match status" value="1"/>
</dbReference>
<evidence type="ECO:0000259" key="25">
    <source>
        <dbReference type="Pfam" id="PF02887"/>
    </source>
</evidence>
<dbReference type="Proteomes" id="UP000274504">
    <property type="component" value="Unassembled WGS sequence"/>
</dbReference>
<comment type="catalytic activity">
    <reaction evidence="22">
        <text>pyruvate + ATP = phosphoenolpyruvate + ADP + H(+)</text>
        <dbReference type="Rhea" id="RHEA:18157"/>
        <dbReference type="ChEBI" id="CHEBI:15361"/>
        <dbReference type="ChEBI" id="CHEBI:15378"/>
        <dbReference type="ChEBI" id="CHEBI:30616"/>
        <dbReference type="ChEBI" id="CHEBI:58702"/>
        <dbReference type="ChEBI" id="CHEBI:456216"/>
        <dbReference type="EC" id="2.7.1.40"/>
    </reaction>
</comment>
<dbReference type="OrthoDB" id="108365at2759"/>
<accession>A0A0R3SD44</accession>
<evidence type="ECO:0000256" key="10">
    <source>
        <dbReference type="ARBA" id="ARBA00022692"/>
    </source>
</evidence>
<dbReference type="STRING" id="6216.A0A0R3SD44"/>
<dbReference type="InterPro" id="IPR036918">
    <property type="entry name" value="Pyrv_Knase_C_sf"/>
</dbReference>
<sequence length="755" mass="83683">MSIPLPGGLQEIFGGRHGGSESDFSTLEDFADRLNRFYSVAIITILTTITMTSSVCWAEGTVSLRKGQTRLRCQLCGTNFPHHAFSQSRPKRLFSISVNMREWKGSELFAMCALCPVRMHIHGKRNRFFIVICALPINALYGKLYIFLFVWILFVFCLCISHPNRDGSFFLPDSKGVLPHTFSHHFTRCRSPHDEQRCTMHGLRNSSNISLNADFKSFGNNLPSNQTKHEVSRSLLEHICNLDIDREPYAIRNTSIICTIGPACRSVETLQKMMTAGMNIARLNFSHGSHEYHLETIKLIRQAVETFKPFFRPVAIALDTKGPEIRTGLVDGSGTGEVTLECGEKIRLTPNKAYEDKCSKDVVFVDYERIVHVLNVGSKVFIDDGLICLVVREKGPDYLDCVIENGGKLGSRKGVNLPGAPVDLPSMSEKDKGDLKFAVDNNLDIIFASFIRSKQGIQEIREFLGEKGAHIKIIAKIENHQGVKLFDEIVQAADGIMVARGDLGIEIPPEKVFLAQKMAIARCNLVGKPVICATQMLESMTYKPRATRAESSDVANAVLDGADCVMLSGETAKGAYPVEAVQTMANICREAESAMFHGQLFDDLKSVLALPTDATLTTAIAAVEASNRCLAQAVIVITTSGRTAQLISRHRPRCPIIAVTRHAIIARQLHLFRACHPIFYGEPRTELWAEDMDRRISCAIDYGRKRRFLNNGDNVVVVTGWKAGSGATNSLRIIQLGTPAETHVLGVPDLKDYKD</sequence>
<dbReference type="UniPathway" id="UPA00109">
    <property type="reaction ID" value="UER00188"/>
</dbReference>
<dbReference type="EMBL" id="UYSG01000651">
    <property type="protein sequence ID" value="VDL20079.1"/>
    <property type="molecule type" value="Genomic_DNA"/>
</dbReference>